<evidence type="ECO:0000259" key="5">
    <source>
        <dbReference type="PROSITE" id="PS51206"/>
    </source>
</evidence>
<dbReference type="EMBL" id="VWOX01000014">
    <property type="protein sequence ID" value="KAA5540278.1"/>
    <property type="molecule type" value="Genomic_DNA"/>
</dbReference>
<accession>A0A5M6CYH5</accession>
<keyword evidence="2" id="KW-0378">Hydrolase</keyword>
<dbReference type="PANTHER" id="PTHR35372">
    <property type="entry name" value="ATP BINDING PROTEIN-RELATED"/>
    <property type="match status" value="1"/>
</dbReference>
<evidence type="ECO:0000313" key="6">
    <source>
        <dbReference type="EMBL" id="KAA5540278.1"/>
    </source>
</evidence>
<keyword evidence="3" id="KW-0067">ATP-binding</keyword>
<dbReference type="Pfam" id="PF08708">
    <property type="entry name" value="PriCT_1"/>
    <property type="match status" value="1"/>
</dbReference>
<keyword evidence="7" id="KW-1185">Reference proteome</keyword>
<gene>
    <name evidence="6" type="ORF">FYK55_21875</name>
</gene>
<dbReference type="PROSITE" id="PS51206">
    <property type="entry name" value="SF3_HELICASE_1"/>
    <property type="match status" value="1"/>
</dbReference>
<evidence type="ECO:0000256" key="3">
    <source>
        <dbReference type="ARBA" id="ARBA00022840"/>
    </source>
</evidence>
<protein>
    <recommendedName>
        <fullName evidence="5">SF3 helicase domain-containing protein</fullName>
    </recommendedName>
</protein>
<dbReference type="GO" id="GO:0016787">
    <property type="term" value="F:hydrolase activity"/>
    <property type="evidence" value="ECO:0007669"/>
    <property type="project" value="UniProtKB-KW"/>
</dbReference>
<sequence length="760" mass="85406">MSTATDLIVPDELRERKQWCTWYINQDGNKVPTTPSGMTFRSNDPATFATFTEATSKGAHVGFVITPDDPYTGIDLDNCLDAKGELREWAVPIVTRLDGVGFAEVSPSKRGIKFVVRGAKPEGARCTKKFGGNKQQMEVYDFNRFWTITGDTYAGNATIAENGQHAVDWICSEFLMPEVEKPPERKQRPKSAPDTTTPILEILQAYASGADAPAKGDRNNSAFRLAGNLFALRDESGAGPSHDDVLDVVNQWNDSLPDPLPEREIAQVVRSAATNGTPRPEKHRKPSGRKRQPKADGDTKPECYSWIEDDEQRNDSELATLFVNRFEDRFRYVPQWGKFIVWDGKRFKVDPDQSYVLNIVREFARSLWDDLAAFVKERHPDEKDIKAGYSEIRRINNVRGLEAVLKCARSDSRVVVDVADINADPFLINLQNGTFELLTGRFREHRQSDLITQIASVDYDENATCPEWKKTIGLVTGGDEDLAIYLQQLFGYSMTGDTGEAILPIAYGDGCNGKSTIWNALVELLGDYATVAGESLLLGRSSEHASNIASLYGQRLVVIAEPDQEQPLREARMKELTGEKFITARRMREDWWTFQRTHTFFVACNHLPKIRGTDQGVWRRIKQIPFTQDLSKVEGLTIRKAFNEWLVANEGPGILNWMIDGLALYLGAGRKFLQAKAVTDATIQYQQSEDPLQEFIDECCEIGPGLEVTARRLHQHYKDNGGTMTSTMFGREMSRHHSKSKASNGPNRGRWVYAGISIRS</sequence>
<dbReference type="PANTHER" id="PTHR35372:SF2">
    <property type="entry name" value="SF3 HELICASE DOMAIN-CONTAINING PROTEIN"/>
    <property type="match status" value="1"/>
</dbReference>
<proteinExistence type="predicted"/>
<dbReference type="GO" id="GO:0005524">
    <property type="term" value="F:ATP binding"/>
    <property type="evidence" value="ECO:0007669"/>
    <property type="project" value="UniProtKB-KW"/>
</dbReference>
<dbReference type="AlphaFoldDB" id="A0A5M6CYH5"/>
<dbReference type="InterPro" id="IPR014818">
    <property type="entry name" value="Phage/plasmid_primase_P4_C"/>
</dbReference>
<dbReference type="NCBIfam" id="TIGR01613">
    <property type="entry name" value="primase_Cterm"/>
    <property type="match status" value="1"/>
</dbReference>
<dbReference type="InterPro" id="IPR014015">
    <property type="entry name" value="Helicase_SF3_DNA-vir"/>
</dbReference>
<feature type="region of interest" description="Disordered" evidence="4">
    <location>
        <begin position="269"/>
        <end position="301"/>
    </location>
</feature>
<dbReference type="RefSeq" id="WP_150078750.1">
    <property type="nucleotide sequence ID" value="NZ_VWOX01000014.1"/>
</dbReference>
<dbReference type="Pfam" id="PF08706">
    <property type="entry name" value="D5_N"/>
    <property type="match status" value="1"/>
</dbReference>
<feature type="compositionally biased region" description="Basic residues" evidence="4">
    <location>
        <begin position="281"/>
        <end position="292"/>
    </location>
</feature>
<dbReference type="SUPFAM" id="SSF52540">
    <property type="entry name" value="P-loop containing nucleoside triphosphate hydrolases"/>
    <property type="match status" value="1"/>
</dbReference>
<organism evidence="6 7">
    <name type="scientific">Roseiconus nitratireducens</name>
    <dbReference type="NCBI Taxonomy" id="2605748"/>
    <lineage>
        <taxon>Bacteria</taxon>
        <taxon>Pseudomonadati</taxon>
        <taxon>Planctomycetota</taxon>
        <taxon>Planctomycetia</taxon>
        <taxon>Pirellulales</taxon>
        <taxon>Pirellulaceae</taxon>
        <taxon>Roseiconus</taxon>
    </lineage>
</organism>
<dbReference type="InterPro" id="IPR027417">
    <property type="entry name" value="P-loop_NTPase"/>
</dbReference>
<dbReference type="Gene3D" id="3.40.50.300">
    <property type="entry name" value="P-loop containing nucleotide triphosphate hydrolases"/>
    <property type="match status" value="1"/>
</dbReference>
<dbReference type="InterPro" id="IPR051620">
    <property type="entry name" value="ORF904-like_C"/>
</dbReference>
<reference evidence="6 7" key="1">
    <citation type="submission" date="2019-08" db="EMBL/GenBank/DDBJ databases">
        <authorList>
            <person name="Dhanesh K."/>
            <person name="Kumar G."/>
            <person name="Sasikala C."/>
            <person name="Venkata Ramana C."/>
        </authorList>
    </citation>
    <scope>NUCLEOTIDE SEQUENCE [LARGE SCALE GENOMIC DNA]</scope>
    <source>
        <strain evidence="6 7">JC645</strain>
    </source>
</reference>
<dbReference type="Pfam" id="PF19263">
    <property type="entry name" value="DUF5906"/>
    <property type="match status" value="1"/>
</dbReference>
<evidence type="ECO:0000256" key="4">
    <source>
        <dbReference type="SAM" id="MobiDB-lite"/>
    </source>
</evidence>
<dbReference type="SMART" id="SM00885">
    <property type="entry name" value="D5_N"/>
    <property type="match status" value="1"/>
</dbReference>
<evidence type="ECO:0000256" key="1">
    <source>
        <dbReference type="ARBA" id="ARBA00022741"/>
    </source>
</evidence>
<comment type="caution">
    <text evidence="6">The sequence shown here is derived from an EMBL/GenBank/DDBJ whole genome shotgun (WGS) entry which is preliminary data.</text>
</comment>
<dbReference type="Proteomes" id="UP000324479">
    <property type="component" value="Unassembled WGS sequence"/>
</dbReference>
<evidence type="ECO:0000256" key="2">
    <source>
        <dbReference type="ARBA" id="ARBA00022801"/>
    </source>
</evidence>
<keyword evidence="1" id="KW-0547">Nucleotide-binding</keyword>
<dbReference type="InterPro" id="IPR006500">
    <property type="entry name" value="Helicase_put_C_phage/plasmid"/>
</dbReference>
<dbReference type="InterPro" id="IPR014820">
    <property type="entry name" value="PriCT_1"/>
</dbReference>
<evidence type="ECO:0000313" key="7">
    <source>
        <dbReference type="Proteomes" id="UP000324479"/>
    </source>
</evidence>
<name>A0A5M6CYH5_9BACT</name>
<dbReference type="InterPro" id="IPR045455">
    <property type="entry name" value="NrS-1_pol-like_helicase"/>
</dbReference>
<feature type="domain" description="SF3 helicase" evidence="5">
    <location>
        <begin position="481"/>
        <end position="639"/>
    </location>
</feature>